<gene>
    <name evidence="2" type="ORF">SAMN05660895_2131</name>
</gene>
<dbReference type="SUPFAM" id="SSF109854">
    <property type="entry name" value="DinB/YfiT-like putative metalloenzymes"/>
    <property type="match status" value="1"/>
</dbReference>
<evidence type="ECO:0000313" key="3">
    <source>
        <dbReference type="Proteomes" id="UP000199537"/>
    </source>
</evidence>
<evidence type="ECO:0000259" key="1">
    <source>
        <dbReference type="Pfam" id="PF12867"/>
    </source>
</evidence>
<dbReference type="RefSeq" id="WP_143104014.1">
    <property type="nucleotide sequence ID" value="NZ_FPCJ01000001.1"/>
</dbReference>
<reference evidence="3" key="1">
    <citation type="submission" date="2016-10" db="EMBL/GenBank/DDBJ databases">
        <authorList>
            <person name="Varghese N."/>
            <person name="Submissions S."/>
        </authorList>
    </citation>
    <scope>NUCLEOTIDE SEQUENCE [LARGE SCALE GENOMIC DNA]</scope>
    <source>
        <strain evidence="3">DSM 14807</strain>
    </source>
</reference>
<dbReference type="Pfam" id="PF12867">
    <property type="entry name" value="DinB_2"/>
    <property type="match status" value="1"/>
</dbReference>
<dbReference type="OrthoDB" id="9796039at2"/>
<dbReference type="AlphaFoldDB" id="A0A1I7NK50"/>
<dbReference type="Proteomes" id="UP000199537">
    <property type="component" value="Unassembled WGS sequence"/>
</dbReference>
<evidence type="ECO:0000313" key="2">
    <source>
        <dbReference type="EMBL" id="SFV34989.1"/>
    </source>
</evidence>
<dbReference type="InterPro" id="IPR024775">
    <property type="entry name" value="DinB-like"/>
</dbReference>
<dbReference type="NCBIfam" id="NF009807">
    <property type="entry name" value="PRK13291.1"/>
    <property type="match status" value="1"/>
</dbReference>
<organism evidence="2 3">
    <name type="scientific">Thermoflavifilum thermophilum</name>
    <dbReference type="NCBI Taxonomy" id="1393122"/>
    <lineage>
        <taxon>Bacteria</taxon>
        <taxon>Pseudomonadati</taxon>
        <taxon>Bacteroidota</taxon>
        <taxon>Chitinophagia</taxon>
        <taxon>Chitinophagales</taxon>
        <taxon>Chitinophagaceae</taxon>
        <taxon>Thermoflavifilum</taxon>
    </lineage>
</organism>
<dbReference type="Gene3D" id="1.20.120.450">
    <property type="entry name" value="dinb family like domain"/>
    <property type="match status" value="1"/>
</dbReference>
<protein>
    <submittedName>
        <fullName evidence="2">DinB superfamily protein</fullName>
    </submittedName>
</protein>
<feature type="domain" description="DinB-like" evidence="1">
    <location>
        <begin position="54"/>
        <end position="189"/>
    </location>
</feature>
<dbReference type="EMBL" id="FPCJ01000001">
    <property type="protein sequence ID" value="SFV34989.1"/>
    <property type="molecule type" value="Genomic_DNA"/>
</dbReference>
<dbReference type="InterPro" id="IPR034660">
    <property type="entry name" value="DinB/YfiT-like"/>
</dbReference>
<keyword evidence="3" id="KW-1185">Reference proteome</keyword>
<sequence>MCFCTLPVRNYAKINPSHHAGTGIRSLALSHIGRFQPPQPITEEDIRRAIESVEQLPSLLEQAVLNLDATQLQTPHRPGGWTVQQVVHHLADAHMQVYGRFKLALTEHQPTVKPFIEERWAELPDSRLLPVEISITLLHALHRRWVFLMQNMSRDDWQRSYYHPEQQRLFTLDWAACMYAWHGRHHLMHIVRLRERMGW</sequence>
<dbReference type="STRING" id="1393122.SAMN05660895_2131"/>
<proteinExistence type="predicted"/>
<accession>A0A1I7NK50</accession>
<name>A0A1I7NK50_9BACT</name>